<dbReference type="SUPFAM" id="SSF54695">
    <property type="entry name" value="POZ domain"/>
    <property type="match status" value="1"/>
</dbReference>
<dbReference type="InterPro" id="IPR011333">
    <property type="entry name" value="SKP1/BTB/POZ_sf"/>
</dbReference>
<protein>
    <submittedName>
        <fullName evidence="2">Uncharacterized protein</fullName>
    </submittedName>
</protein>
<sequence length="133" mass="15422">MALDGSMNEKIKRAILCQTHDGKVIEVPWNFMVQSHTFLNMWKDLGMEDHIVAGRQEQVDEFIFPLNGISKPIFDQIQKWMENHENQPEPKLNEDSLTNERVCAQGLYDGCKFFGPSLIIFLCNSRRHALHYG</sequence>
<reference evidence="2" key="1">
    <citation type="submission" date="2022-11" db="UniProtKB">
        <authorList>
            <consortium name="WormBaseParasite"/>
        </authorList>
    </citation>
    <scope>IDENTIFICATION</scope>
</reference>
<dbReference type="Gene3D" id="3.30.710.10">
    <property type="entry name" value="Potassium Channel Kv1.1, Chain A"/>
    <property type="match status" value="1"/>
</dbReference>
<dbReference type="AlphaFoldDB" id="A0A914IDD2"/>
<name>A0A914IDD2_GLORO</name>
<evidence type="ECO:0000313" key="2">
    <source>
        <dbReference type="WBParaSite" id="Gr19_v10_g9567.t1"/>
    </source>
</evidence>
<dbReference type="WBParaSite" id="Gr19_v10_g9567.t1">
    <property type="protein sequence ID" value="Gr19_v10_g9567.t1"/>
    <property type="gene ID" value="Gr19_v10_g9567"/>
</dbReference>
<organism evidence="1 2">
    <name type="scientific">Globodera rostochiensis</name>
    <name type="common">Golden nematode worm</name>
    <name type="synonym">Heterodera rostochiensis</name>
    <dbReference type="NCBI Taxonomy" id="31243"/>
    <lineage>
        <taxon>Eukaryota</taxon>
        <taxon>Metazoa</taxon>
        <taxon>Ecdysozoa</taxon>
        <taxon>Nematoda</taxon>
        <taxon>Chromadorea</taxon>
        <taxon>Rhabditida</taxon>
        <taxon>Tylenchina</taxon>
        <taxon>Tylenchomorpha</taxon>
        <taxon>Tylenchoidea</taxon>
        <taxon>Heteroderidae</taxon>
        <taxon>Heteroderinae</taxon>
        <taxon>Globodera</taxon>
    </lineage>
</organism>
<accession>A0A914IDD2</accession>
<proteinExistence type="predicted"/>
<dbReference type="Proteomes" id="UP000887572">
    <property type="component" value="Unplaced"/>
</dbReference>
<evidence type="ECO:0000313" key="1">
    <source>
        <dbReference type="Proteomes" id="UP000887572"/>
    </source>
</evidence>
<keyword evidence="1" id="KW-1185">Reference proteome</keyword>